<evidence type="ECO:0000256" key="1">
    <source>
        <dbReference type="ARBA" id="ARBA00022737"/>
    </source>
</evidence>
<evidence type="ECO:0000313" key="5">
    <source>
        <dbReference type="EMBL" id="CAA7404587.1"/>
    </source>
</evidence>
<dbReference type="EMBL" id="LR746274">
    <property type="protein sequence ID" value="CAA7404587.1"/>
    <property type="molecule type" value="Genomic_DNA"/>
</dbReference>
<feature type="domain" description="K Homology" evidence="4">
    <location>
        <begin position="176"/>
        <end position="249"/>
    </location>
</feature>
<keyword evidence="2" id="KW-0694">RNA-binding</keyword>
<dbReference type="PROSITE" id="PS50084">
    <property type="entry name" value="KH_TYPE_1"/>
    <property type="match status" value="2"/>
</dbReference>
<dbReference type="Pfam" id="PF00013">
    <property type="entry name" value="KH_1"/>
    <property type="match status" value="2"/>
</dbReference>
<feature type="compositionally biased region" description="Low complexity" evidence="3">
    <location>
        <begin position="368"/>
        <end position="378"/>
    </location>
</feature>
<feature type="compositionally biased region" description="Low complexity" evidence="3">
    <location>
        <begin position="544"/>
        <end position="558"/>
    </location>
</feature>
<sequence>MDKAEAPLAPPEAVAAEGLRESDVAAEGADRTPESPATVAEHKRKREKLEAEEPPHEVAEGESVTVETAAVEAEAEPAERENGVAADEHEDQGVTSETADGDTTGDGKRQRLEEETDVADAGHRTTELETQVGNGHAPPVEIFQSPTVDTIQETTTSVSQEVIGPSEGQQHTPEGLTTSRRIEVPNNKVGVLIGKAGETIKFLQFNTGAKIQITRDAEADPHATTRPVELIGTIESISKAEKLIKDVIAEADAGGSPALVARGFGTSQPGAEQLQIQVPNEKVGLIIGKGGETIKNLQTRSRARIQLIPQHLPEGDISKERTVRITGNKEQIEAAIEMIKQVMNQVPVRSSTPSGYTQPMHRHRGPSPAQWGPRAAAPPAQQIPVYDYQQRGPYTTQPSHYPPPAVHGGGYPQQPPPRSGFGPGWDQRSAAPPIQTSQKASYDYYRQGPQPVDVGPGPATASGGAPPAPAGYYGQPQGPGYGQPAAYPQSTPGYDEPRYDSQPPSAQQVYGQPPPLSSQSGMYPHGSAGPPPSGYTQQQAYPKPSSYGGAPPVYGGAPRPSQPGDQMYQGSSAPQYGTAAPPQQQQQQQQQPYPYGASTAYQQAPAYGQSYGPPPTGAADSYAQYPQQAGQAAAAPGYAPPAGVYSQGAPPSGYGQYPTTAPGYGEQQPIADNAGYGYPGAPAPAAAPEASYGTNNLSATGYAVQPPPAGGQAAYPPLSSNATGYEQPASVPPQSGGAPASYAKSSSPQTAVYGQYDASQMYAQP</sequence>
<feature type="compositionally biased region" description="Low complexity" evidence="3">
    <location>
        <begin position="622"/>
        <end position="643"/>
    </location>
</feature>
<reference evidence="5" key="1">
    <citation type="submission" date="2020-02" db="EMBL/GenBank/DDBJ databases">
        <authorList>
            <person name="Scholz U."/>
            <person name="Mascher M."/>
            <person name="Fiebig A."/>
        </authorList>
    </citation>
    <scope>NUCLEOTIDE SEQUENCE</scope>
</reference>
<protein>
    <recommendedName>
        <fullName evidence="4">K Homology domain-containing protein</fullName>
    </recommendedName>
</protein>
<evidence type="ECO:0000313" key="6">
    <source>
        <dbReference type="Proteomes" id="UP000663760"/>
    </source>
</evidence>
<dbReference type="PANTHER" id="PTHR10288">
    <property type="entry name" value="KH DOMAIN CONTAINING RNA BINDING PROTEIN"/>
    <property type="match status" value="1"/>
</dbReference>
<gene>
    <name evidence="5" type="ORF">SI8410_11015265</name>
</gene>
<keyword evidence="1" id="KW-0677">Repeat</keyword>
<feature type="compositionally biased region" description="Basic and acidic residues" evidence="3">
    <location>
        <begin position="18"/>
        <end position="33"/>
    </location>
</feature>
<feature type="compositionally biased region" description="Low complexity" evidence="3">
    <location>
        <begin position="674"/>
        <end position="693"/>
    </location>
</feature>
<name>A0A7I8L3I7_SPIIN</name>
<dbReference type="OrthoDB" id="5204190at2759"/>
<evidence type="ECO:0000256" key="3">
    <source>
        <dbReference type="SAM" id="MobiDB-lite"/>
    </source>
</evidence>
<feature type="compositionally biased region" description="Low complexity" evidence="3">
    <location>
        <begin position="573"/>
        <end position="597"/>
    </location>
</feature>
<feature type="compositionally biased region" description="Low complexity" evidence="3">
    <location>
        <begin position="61"/>
        <end position="72"/>
    </location>
</feature>
<keyword evidence="6" id="KW-1185">Reference proteome</keyword>
<feature type="region of interest" description="Disordered" evidence="3">
    <location>
        <begin position="348"/>
        <end position="378"/>
    </location>
</feature>
<dbReference type="InterPro" id="IPR004087">
    <property type="entry name" value="KH_dom"/>
</dbReference>
<proteinExistence type="predicted"/>
<dbReference type="CDD" id="cd00105">
    <property type="entry name" value="KH-I"/>
    <property type="match status" value="2"/>
</dbReference>
<dbReference type="Proteomes" id="UP000663760">
    <property type="component" value="Chromosome 11"/>
</dbReference>
<dbReference type="InterPro" id="IPR036612">
    <property type="entry name" value="KH_dom_type_1_sf"/>
</dbReference>
<feature type="domain" description="K Homology" evidence="4">
    <location>
        <begin position="270"/>
        <end position="344"/>
    </location>
</feature>
<accession>A0A7I8L3I7</accession>
<dbReference type="SUPFAM" id="SSF54791">
    <property type="entry name" value="Eukaryotic type KH-domain (KH-domain type I)"/>
    <property type="match status" value="2"/>
</dbReference>
<dbReference type="GO" id="GO:0003723">
    <property type="term" value="F:RNA binding"/>
    <property type="evidence" value="ECO:0007669"/>
    <property type="project" value="UniProtKB-UniRule"/>
</dbReference>
<feature type="region of interest" description="Disordered" evidence="3">
    <location>
        <begin position="390"/>
        <end position="750"/>
    </location>
</feature>
<organism evidence="5 6">
    <name type="scientific">Spirodela intermedia</name>
    <name type="common">Intermediate duckweed</name>
    <dbReference type="NCBI Taxonomy" id="51605"/>
    <lineage>
        <taxon>Eukaryota</taxon>
        <taxon>Viridiplantae</taxon>
        <taxon>Streptophyta</taxon>
        <taxon>Embryophyta</taxon>
        <taxon>Tracheophyta</taxon>
        <taxon>Spermatophyta</taxon>
        <taxon>Magnoliopsida</taxon>
        <taxon>Liliopsida</taxon>
        <taxon>Araceae</taxon>
        <taxon>Lemnoideae</taxon>
        <taxon>Spirodela</taxon>
    </lineage>
</organism>
<feature type="region of interest" description="Disordered" evidence="3">
    <location>
        <begin position="1"/>
        <end position="124"/>
    </location>
</feature>
<dbReference type="InterPro" id="IPR004088">
    <property type="entry name" value="KH_dom_type_1"/>
</dbReference>
<dbReference type="SMART" id="SM00322">
    <property type="entry name" value="KH"/>
    <property type="match status" value="2"/>
</dbReference>
<feature type="compositionally biased region" description="Basic and acidic residues" evidence="3">
    <location>
        <begin position="47"/>
        <end position="59"/>
    </location>
</feature>
<dbReference type="AlphaFoldDB" id="A0A7I8L3I7"/>
<feature type="compositionally biased region" description="Polar residues" evidence="3">
    <location>
        <begin position="348"/>
        <end position="357"/>
    </location>
</feature>
<feature type="compositionally biased region" description="Low complexity" evidence="3">
    <location>
        <begin position="447"/>
        <end position="489"/>
    </location>
</feature>
<evidence type="ECO:0000256" key="2">
    <source>
        <dbReference type="PROSITE-ProRule" id="PRU00117"/>
    </source>
</evidence>
<dbReference type="Gene3D" id="3.30.1370.10">
    <property type="entry name" value="K Homology domain, type 1"/>
    <property type="match status" value="2"/>
</dbReference>
<evidence type="ECO:0000259" key="4">
    <source>
        <dbReference type="SMART" id="SM00322"/>
    </source>
</evidence>